<evidence type="ECO:0000313" key="5">
    <source>
        <dbReference type="EMBL" id="GEL22212.1"/>
    </source>
</evidence>
<protein>
    <submittedName>
        <fullName evidence="5">Aldolase</fullName>
    </submittedName>
</protein>
<dbReference type="InterPro" id="IPR015813">
    <property type="entry name" value="Pyrv/PenolPyrv_kinase-like_dom"/>
</dbReference>
<comment type="similarity">
    <text evidence="1">Belongs to the HpcH/HpaI aldolase family.</text>
</comment>
<evidence type="ECO:0000256" key="2">
    <source>
        <dbReference type="ARBA" id="ARBA00022723"/>
    </source>
</evidence>
<sequence length="245" mass="25231">MSPEQLSLGGWCHLASPFSVELMASVGFDWCCLDMQHGTIRINDVIGALQGVRAAGGTAYVRVPGVDAALIGAVLDAGADGVFVPQVSTAEQARAVVRACRYSPDGARSWGPLRPKLTTARPDPAVLAGAPCYVMVEDRAGVENVAAITAVPGVTGVLAGPADLALDLFGDPYLASDPRTVDALTPVVAACRDNAITAGVFCGAGNVDRWQAAGFAMLAVESDTTLLLTAARRAVADARAQLDRV</sequence>
<name>A0A511DBN8_9PSEU</name>
<feature type="domain" description="HpcH/HpaI aldolase/citrate lyase" evidence="4">
    <location>
        <begin position="11"/>
        <end position="228"/>
    </location>
</feature>
<gene>
    <name evidence="5" type="ORF">PSU4_11660</name>
</gene>
<evidence type="ECO:0000256" key="1">
    <source>
        <dbReference type="ARBA" id="ARBA00005568"/>
    </source>
</evidence>
<dbReference type="GO" id="GO:0005737">
    <property type="term" value="C:cytoplasm"/>
    <property type="evidence" value="ECO:0007669"/>
    <property type="project" value="TreeGrafter"/>
</dbReference>
<dbReference type="GO" id="GO:0046872">
    <property type="term" value="F:metal ion binding"/>
    <property type="evidence" value="ECO:0007669"/>
    <property type="project" value="UniProtKB-KW"/>
</dbReference>
<reference evidence="5 6" key="1">
    <citation type="submission" date="2019-07" db="EMBL/GenBank/DDBJ databases">
        <title>Whole genome shotgun sequence of Pseudonocardia sulfidoxydans NBRC 16205.</title>
        <authorList>
            <person name="Hosoyama A."/>
            <person name="Uohara A."/>
            <person name="Ohji S."/>
            <person name="Ichikawa N."/>
        </authorList>
    </citation>
    <scope>NUCLEOTIDE SEQUENCE [LARGE SCALE GENOMIC DNA]</scope>
    <source>
        <strain evidence="5 6">NBRC 16205</strain>
    </source>
</reference>
<dbReference type="Proteomes" id="UP000321685">
    <property type="component" value="Unassembled WGS sequence"/>
</dbReference>
<evidence type="ECO:0000259" key="4">
    <source>
        <dbReference type="Pfam" id="PF03328"/>
    </source>
</evidence>
<dbReference type="InterPro" id="IPR040442">
    <property type="entry name" value="Pyrv_kinase-like_dom_sf"/>
</dbReference>
<dbReference type="Gene3D" id="3.20.20.60">
    <property type="entry name" value="Phosphoenolpyruvate-binding domains"/>
    <property type="match status" value="1"/>
</dbReference>
<keyword evidence="3" id="KW-0456">Lyase</keyword>
<evidence type="ECO:0000256" key="3">
    <source>
        <dbReference type="ARBA" id="ARBA00023239"/>
    </source>
</evidence>
<evidence type="ECO:0000313" key="6">
    <source>
        <dbReference type="Proteomes" id="UP000321685"/>
    </source>
</evidence>
<keyword evidence="2" id="KW-0479">Metal-binding</keyword>
<dbReference type="InterPro" id="IPR005000">
    <property type="entry name" value="Aldolase/citrate-lyase_domain"/>
</dbReference>
<dbReference type="Pfam" id="PF03328">
    <property type="entry name" value="HpcH_HpaI"/>
    <property type="match status" value="1"/>
</dbReference>
<dbReference type="PANTHER" id="PTHR30502:SF0">
    <property type="entry name" value="PHOSPHOENOLPYRUVATE CARBOXYLASE FAMILY PROTEIN"/>
    <property type="match status" value="1"/>
</dbReference>
<dbReference type="AlphaFoldDB" id="A0A511DBN8"/>
<keyword evidence="6" id="KW-1185">Reference proteome</keyword>
<dbReference type="PANTHER" id="PTHR30502">
    <property type="entry name" value="2-KETO-3-DEOXY-L-RHAMNONATE ALDOLASE"/>
    <property type="match status" value="1"/>
</dbReference>
<dbReference type="InterPro" id="IPR050251">
    <property type="entry name" value="HpcH-HpaI_aldolase"/>
</dbReference>
<comment type="caution">
    <text evidence="5">The sequence shown here is derived from an EMBL/GenBank/DDBJ whole genome shotgun (WGS) entry which is preliminary data.</text>
</comment>
<dbReference type="GO" id="GO:0016832">
    <property type="term" value="F:aldehyde-lyase activity"/>
    <property type="evidence" value="ECO:0007669"/>
    <property type="project" value="TreeGrafter"/>
</dbReference>
<organism evidence="5 6">
    <name type="scientific">Pseudonocardia sulfidoxydans NBRC 16205</name>
    <dbReference type="NCBI Taxonomy" id="1223511"/>
    <lineage>
        <taxon>Bacteria</taxon>
        <taxon>Bacillati</taxon>
        <taxon>Actinomycetota</taxon>
        <taxon>Actinomycetes</taxon>
        <taxon>Pseudonocardiales</taxon>
        <taxon>Pseudonocardiaceae</taxon>
        <taxon>Pseudonocardia</taxon>
    </lineage>
</organism>
<dbReference type="EMBL" id="BJVJ01000007">
    <property type="protein sequence ID" value="GEL22212.1"/>
    <property type="molecule type" value="Genomic_DNA"/>
</dbReference>
<dbReference type="RefSeq" id="WP_186816764.1">
    <property type="nucleotide sequence ID" value="NZ_BJVJ01000007.1"/>
</dbReference>
<dbReference type="SUPFAM" id="SSF51621">
    <property type="entry name" value="Phosphoenolpyruvate/pyruvate domain"/>
    <property type="match status" value="1"/>
</dbReference>
<proteinExistence type="inferred from homology"/>
<accession>A0A511DBN8</accession>